<protein>
    <submittedName>
        <fullName evidence="1">Uncharacterized protein</fullName>
    </submittedName>
</protein>
<reference evidence="2" key="1">
    <citation type="journal article" date="2022" name="Mol. Ecol. Resour.">
        <title>The genomes of chicory, endive, great burdock and yacon provide insights into Asteraceae palaeo-polyploidization history and plant inulin production.</title>
        <authorList>
            <person name="Fan W."/>
            <person name="Wang S."/>
            <person name="Wang H."/>
            <person name="Wang A."/>
            <person name="Jiang F."/>
            <person name="Liu H."/>
            <person name="Zhao H."/>
            <person name="Xu D."/>
            <person name="Zhang Y."/>
        </authorList>
    </citation>
    <scope>NUCLEOTIDE SEQUENCE [LARGE SCALE GENOMIC DNA]</scope>
    <source>
        <strain evidence="2">cv. Yunnan</strain>
    </source>
</reference>
<name>A0ACB9BXY2_9ASTR</name>
<comment type="caution">
    <text evidence="1">The sequence shown here is derived from an EMBL/GenBank/DDBJ whole genome shotgun (WGS) entry which is preliminary data.</text>
</comment>
<dbReference type="Proteomes" id="UP001056120">
    <property type="component" value="Linkage Group LG22"/>
</dbReference>
<evidence type="ECO:0000313" key="2">
    <source>
        <dbReference type="Proteomes" id="UP001056120"/>
    </source>
</evidence>
<accession>A0ACB9BXY2</accession>
<reference evidence="1 2" key="2">
    <citation type="journal article" date="2022" name="Mol. Ecol. Resour.">
        <title>The genomes of chicory, endive, great burdock and yacon provide insights into Asteraceae paleo-polyploidization history and plant inulin production.</title>
        <authorList>
            <person name="Fan W."/>
            <person name="Wang S."/>
            <person name="Wang H."/>
            <person name="Wang A."/>
            <person name="Jiang F."/>
            <person name="Liu H."/>
            <person name="Zhao H."/>
            <person name="Xu D."/>
            <person name="Zhang Y."/>
        </authorList>
    </citation>
    <scope>NUCLEOTIDE SEQUENCE [LARGE SCALE GENOMIC DNA]</scope>
    <source>
        <strain evidence="2">cv. Yunnan</strain>
        <tissue evidence="1">Leaves</tissue>
    </source>
</reference>
<evidence type="ECO:0000313" key="1">
    <source>
        <dbReference type="EMBL" id="KAI3726931.1"/>
    </source>
</evidence>
<gene>
    <name evidence="1" type="ORF">L1987_66738</name>
</gene>
<proteinExistence type="predicted"/>
<dbReference type="EMBL" id="CM042039">
    <property type="protein sequence ID" value="KAI3726931.1"/>
    <property type="molecule type" value="Genomic_DNA"/>
</dbReference>
<organism evidence="1 2">
    <name type="scientific">Smallanthus sonchifolius</name>
    <dbReference type="NCBI Taxonomy" id="185202"/>
    <lineage>
        <taxon>Eukaryota</taxon>
        <taxon>Viridiplantae</taxon>
        <taxon>Streptophyta</taxon>
        <taxon>Embryophyta</taxon>
        <taxon>Tracheophyta</taxon>
        <taxon>Spermatophyta</taxon>
        <taxon>Magnoliopsida</taxon>
        <taxon>eudicotyledons</taxon>
        <taxon>Gunneridae</taxon>
        <taxon>Pentapetalae</taxon>
        <taxon>asterids</taxon>
        <taxon>campanulids</taxon>
        <taxon>Asterales</taxon>
        <taxon>Asteraceae</taxon>
        <taxon>Asteroideae</taxon>
        <taxon>Heliantheae alliance</taxon>
        <taxon>Millerieae</taxon>
        <taxon>Smallanthus</taxon>
    </lineage>
</organism>
<sequence length="94" mass="10690">MVVKGIVPEFATCIATNSNNPTTWNPPVILAFYIYHPYKPHIVSPIKQTQAFVRPSDSLSRPISSFKDKFQDYPVKSAFIPNLINQSPSNFHHF</sequence>
<keyword evidence="2" id="KW-1185">Reference proteome</keyword>